<organism evidence="3 4">
    <name type="scientific">Paratissierella segnis</name>
    <dbReference type="NCBI Taxonomy" id="2763679"/>
    <lineage>
        <taxon>Bacteria</taxon>
        <taxon>Bacillati</taxon>
        <taxon>Bacillota</taxon>
        <taxon>Tissierellia</taxon>
        <taxon>Tissierellales</taxon>
        <taxon>Tissierellaceae</taxon>
        <taxon>Paratissierella</taxon>
    </lineage>
</organism>
<sequence>MYTKIDALMWSDCKYRELTDDGKLLFVYVLTCNHRNMLGIYHLPIPYGAYDLNWDNKRFSKGLEELLQKGLINYNSNTNIILIPNFLKYNPLENQNQVKGAIKAISSIPTIGLNTELLTTLKAFDKPFVEPLIKLLEERLGKQEKEEEEEEEEKEEETIEEEVEEIKKTTPKKIKFGEFKKVSLLEIEYQKLIDKLGQVLTDDLIVRLDNYKASTGKNYKSDYATILNWSRKEPINNNSPKKSSNPFLEMMQDELDKNGGY</sequence>
<keyword evidence="4" id="KW-1185">Reference proteome</keyword>
<comment type="caution">
    <text evidence="3">The sequence shown here is derived from an EMBL/GenBank/DDBJ whole genome shotgun (WGS) entry which is preliminary data.</text>
</comment>
<proteinExistence type="predicted"/>
<feature type="coiled-coil region" evidence="1">
    <location>
        <begin position="132"/>
        <end position="169"/>
    </location>
</feature>
<dbReference type="EMBL" id="JACRTG010000018">
    <property type="protein sequence ID" value="MBC8588059.1"/>
    <property type="molecule type" value="Genomic_DNA"/>
</dbReference>
<gene>
    <name evidence="3" type="ORF">H8707_07395</name>
</gene>
<feature type="compositionally biased region" description="Low complexity" evidence="2">
    <location>
        <begin position="235"/>
        <end position="246"/>
    </location>
</feature>
<dbReference type="RefSeq" id="WP_262429511.1">
    <property type="nucleotide sequence ID" value="NZ_JACRTG010000018.1"/>
</dbReference>
<name>A0A926IJI2_9FIRM</name>
<evidence type="ECO:0000256" key="2">
    <source>
        <dbReference type="SAM" id="MobiDB-lite"/>
    </source>
</evidence>
<reference evidence="3" key="1">
    <citation type="submission" date="2020-08" db="EMBL/GenBank/DDBJ databases">
        <title>Genome public.</title>
        <authorList>
            <person name="Liu C."/>
            <person name="Sun Q."/>
        </authorList>
    </citation>
    <scope>NUCLEOTIDE SEQUENCE</scope>
    <source>
        <strain evidence="3">BX21</strain>
    </source>
</reference>
<accession>A0A926IJI2</accession>
<dbReference type="Proteomes" id="UP000601171">
    <property type="component" value="Unassembled WGS sequence"/>
</dbReference>
<keyword evidence="1" id="KW-0175">Coiled coil</keyword>
<evidence type="ECO:0000256" key="1">
    <source>
        <dbReference type="SAM" id="Coils"/>
    </source>
</evidence>
<evidence type="ECO:0008006" key="5">
    <source>
        <dbReference type="Google" id="ProtNLM"/>
    </source>
</evidence>
<dbReference type="AlphaFoldDB" id="A0A926IJI2"/>
<evidence type="ECO:0000313" key="4">
    <source>
        <dbReference type="Proteomes" id="UP000601171"/>
    </source>
</evidence>
<protein>
    <recommendedName>
        <fullName evidence="5">Replication protein</fullName>
    </recommendedName>
</protein>
<evidence type="ECO:0000313" key="3">
    <source>
        <dbReference type="EMBL" id="MBC8588059.1"/>
    </source>
</evidence>
<feature type="region of interest" description="Disordered" evidence="2">
    <location>
        <begin position="234"/>
        <end position="261"/>
    </location>
</feature>